<gene>
    <name evidence="3" type="ORF">AB2U05_36580</name>
</gene>
<dbReference type="AlphaFoldDB" id="A0AB39TX78"/>
<dbReference type="EMBL" id="CP163445">
    <property type="protein sequence ID" value="XDQ83633.1"/>
    <property type="molecule type" value="Genomic_DNA"/>
</dbReference>
<proteinExistence type="predicted"/>
<evidence type="ECO:0000259" key="2">
    <source>
        <dbReference type="Pfam" id="PF12770"/>
    </source>
</evidence>
<reference evidence="3" key="1">
    <citation type="submission" date="2024-07" db="EMBL/GenBank/DDBJ databases">
        <authorList>
            <person name="Yu S.T."/>
        </authorList>
    </citation>
    <scope>NUCLEOTIDE SEQUENCE</scope>
    <source>
        <strain evidence="3">Y1</strain>
    </source>
</reference>
<evidence type="ECO:0000313" key="3">
    <source>
        <dbReference type="EMBL" id="XDQ83633.1"/>
    </source>
</evidence>
<accession>A0AB39TX78</accession>
<organism evidence="3">
    <name type="scientific">Streptomyces sp. Y1</name>
    <dbReference type="NCBI Taxonomy" id="3238634"/>
    <lineage>
        <taxon>Bacteria</taxon>
        <taxon>Bacillati</taxon>
        <taxon>Actinomycetota</taxon>
        <taxon>Actinomycetes</taxon>
        <taxon>Kitasatosporales</taxon>
        <taxon>Streptomycetaceae</taxon>
        <taxon>Streptomyces</taxon>
    </lineage>
</organism>
<feature type="region of interest" description="Disordered" evidence="1">
    <location>
        <begin position="203"/>
        <end position="228"/>
    </location>
</feature>
<name>A0AB39TX78_9ACTN</name>
<dbReference type="RefSeq" id="WP_369185716.1">
    <property type="nucleotide sequence ID" value="NZ_CP163445.1"/>
</dbReference>
<feature type="region of interest" description="Disordered" evidence="1">
    <location>
        <begin position="13"/>
        <end position="34"/>
    </location>
</feature>
<sequence>MPRDLHVLVRQNPSADYTRLPRQSGPADAGPLKGPAPLDIVVSLRRHGDELHISAFRPGERTPGTRMHRARLAVPAPVLLAKASRLRSVWRDRLIGYDPDPFDPYPFATAVDFTPHAAVAERKVAELAEEGRYFLETMFDGTDRSLVRFREYLSATLTEHGSLRISFDSDLHLPWPMLAVDTGRPDPWADFLGHRHQIEQTGAAYPPIQPPNSARAKPVTSLNTDDQLTGIGRAPEVRKLLEDRSQLTVRTDSDLLLEALSAAVLDEDVMYFWCHGQFVANDSPYEQLAVRLSDDRHIDAELVRRHRRRHLDRPDAVFRPFVLLNACHTGQSAAAELDHLGRALVDLGADGVLGPQLQIPQEFAAEYAFAFLDHYLTGEFTAGEITQQLVRWFAREYRNPLALAYSLHCGIDSILELNP</sequence>
<dbReference type="InterPro" id="IPR024983">
    <property type="entry name" value="CHAT_dom"/>
</dbReference>
<evidence type="ECO:0000256" key="1">
    <source>
        <dbReference type="SAM" id="MobiDB-lite"/>
    </source>
</evidence>
<protein>
    <submittedName>
        <fullName evidence="3">CHAT domain-containing protein</fullName>
    </submittedName>
</protein>
<dbReference type="Pfam" id="PF12770">
    <property type="entry name" value="CHAT"/>
    <property type="match status" value="1"/>
</dbReference>
<feature type="domain" description="CHAT" evidence="2">
    <location>
        <begin position="162"/>
        <end position="378"/>
    </location>
</feature>